<dbReference type="InterPro" id="IPR041715">
    <property type="entry name" value="HisRS-like_core"/>
</dbReference>
<feature type="binding site" evidence="12">
    <location>
        <begin position="263"/>
        <end position="264"/>
    </location>
    <ligand>
        <name>L-histidine</name>
        <dbReference type="ChEBI" id="CHEBI:57595"/>
    </ligand>
</feature>
<dbReference type="PANTHER" id="PTHR43707:SF1">
    <property type="entry name" value="HISTIDINE--TRNA LIGASE, MITOCHONDRIAL-RELATED"/>
    <property type="match status" value="1"/>
</dbReference>
<dbReference type="InterPro" id="IPR015807">
    <property type="entry name" value="His-tRNA-ligase"/>
</dbReference>
<dbReference type="InterPro" id="IPR004516">
    <property type="entry name" value="HisRS/HisZ"/>
</dbReference>
<dbReference type="GO" id="GO:0004821">
    <property type="term" value="F:histidine-tRNA ligase activity"/>
    <property type="evidence" value="ECO:0007669"/>
    <property type="project" value="UniProtKB-UniRule"/>
</dbReference>
<evidence type="ECO:0000256" key="11">
    <source>
        <dbReference type="HAMAP-Rule" id="MF_00127"/>
    </source>
</evidence>
<dbReference type="AlphaFoldDB" id="E6LI81"/>
<feature type="binding site" evidence="12">
    <location>
        <begin position="81"/>
        <end position="83"/>
    </location>
    <ligand>
        <name>L-histidine</name>
        <dbReference type="ChEBI" id="CHEBI:57595"/>
    </ligand>
</feature>
<evidence type="ECO:0000256" key="1">
    <source>
        <dbReference type="ARBA" id="ARBA00004496"/>
    </source>
</evidence>
<evidence type="ECO:0000256" key="12">
    <source>
        <dbReference type="PIRSR" id="PIRSR001549-1"/>
    </source>
</evidence>
<accession>E6LI81</accession>
<keyword evidence="7 11" id="KW-0067">ATP-binding</keyword>
<dbReference type="eggNOG" id="COG0124">
    <property type="taxonomic scope" value="Bacteria"/>
</dbReference>
<evidence type="ECO:0000259" key="13">
    <source>
        <dbReference type="PROSITE" id="PS50862"/>
    </source>
</evidence>
<keyword evidence="15" id="KW-1185">Reference proteome</keyword>
<evidence type="ECO:0000256" key="9">
    <source>
        <dbReference type="ARBA" id="ARBA00023146"/>
    </source>
</evidence>
<evidence type="ECO:0000256" key="7">
    <source>
        <dbReference type="ARBA" id="ARBA00022840"/>
    </source>
</evidence>
<comment type="subcellular location">
    <subcellularLocation>
        <location evidence="1 11">Cytoplasm</location>
    </subcellularLocation>
</comment>
<evidence type="ECO:0000313" key="15">
    <source>
        <dbReference type="Proteomes" id="UP000010296"/>
    </source>
</evidence>
<dbReference type="InterPro" id="IPR004154">
    <property type="entry name" value="Anticodon-bd"/>
</dbReference>
<feature type="binding site" evidence="12">
    <location>
        <position position="128"/>
    </location>
    <ligand>
        <name>L-histidine</name>
        <dbReference type="ChEBI" id="CHEBI:57595"/>
    </ligand>
</feature>
<dbReference type="GO" id="GO:0140096">
    <property type="term" value="F:catalytic activity, acting on a protein"/>
    <property type="evidence" value="ECO:0007669"/>
    <property type="project" value="UniProtKB-ARBA"/>
</dbReference>
<dbReference type="HAMAP" id="MF_00127">
    <property type="entry name" value="His_tRNA_synth"/>
    <property type="match status" value="1"/>
</dbReference>
<dbReference type="OrthoDB" id="9800814at2"/>
<dbReference type="HOGENOM" id="CLU_025113_1_1_9"/>
<dbReference type="Gene3D" id="3.40.50.800">
    <property type="entry name" value="Anticodon-binding domain"/>
    <property type="match status" value="1"/>
</dbReference>
<dbReference type="PIRSF" id="PIRSF001549">
    <property type="entry name" value="His-tRNA_synth"/>
    <property type="match status" value="1"/>
</dbReference>
<evidence type="ECO:0000256" key="3">
    <source>
        <dbReference type="ARBA" id="ARBA00011738"/>
    </source>
</evidence>
<dbReference type="Proteomes" id="UP000010296">
    <property type="component" value="Unassembled WGS sequence"/>
</dbReference>
<dbReference type="InterPro" id="IPR033656">
    <property type="entry name" value="HisRS_anticodon"/>
</dbReference>
<sequence length="431" mass="49007">MKYQRPKGTNDILPGESEKWQFVEETARLLFKDYQFDEIRTPLFEHIEVISRSVGDTSDIVTKEMYDFYDKGDRHITLRPEGTAPIVRSFVENKLYGPEFPKPYKVYYTGPMFRYERPQKGRLRQFHQIGVECFGSKNPATDVEIMAMALAFFEQLGISDLRLVINTLGDSETRVSYRQALIEYLTPFEEQLSADSKRRLHENPLRVLDSKDKKDKEIVANAPQILDYLTTESKTHFETVTAMLDTLGIVYEVDSNMVRGLDYYTHTIFEIMHDSDALGTQSTICAGGRYDNLIEEFGGESTPGFGFGIGIERVLLTLDSEGIELPTIDTIDAYVVHLGDETNVEALKLVQAIRNAGFSADRDYMGRKAKAQFKSADKAKARLVVTIGDSELAEQQVKIKNMATRVEATYPLAKIYDEFATVYDEMITKGE</sequence>
<comment type="caution">
    <text evidence="14">The sequence shown here is derived from an EMBL/GenBank/DDBJ whole genome shotgun (WGS) entry which is preliminary data.</text>
</comment>
<dbReference type="Gene3D" id="3.30.930.10">
    <property type="entry name" value="Bira Bifunctional Protein, Domain 2"/>
    <property type="match status" value="1"/>
</dbReference>
<dbReference type="InterPro" id="IPR045864">
    <property type="entry name" value="aa-tRNA-synth_II/BPL/LPL"/>
</dbReference>
<dbReference type="Pfam" id="PF03129">
    <property type="entry name" value="HGTP_anticodon"/>
    <property type="match status" value="1"/>
</dbReference>
<evidence type="ECO:0000256" key="10">
    <source>
        <dbReference type="ARBA" id="ARBA00047639"/>
    </source>
</evidence>
<feature type="binding site" evidence="12">
    <location>
        <position position="114"/>
    </location>
    <ligand>
        <name>L-histidine</name>
        <dbReference type="ChEBI" id="CHEBI:57595"/>
    </ligand>
</feature>
<dbReference type="EMBL" id="AEPV01000081">
    <property type="protein sequence ID" value="EFU73084.1"/>
    <property type="molecule type" value="Genomic_DNA"/>
</dbReference>
<keyword evidence="8 11" id="KW-0648">Protein biosynthesis</keyword>
<feature type="binding site" evidence="12">
    <location>
        <position position="132"/>
    </location>
    <ligand>
        <name>L-histidine</name>
        <dbReference type="ChEBI" id="CHEBI:57595"/>
    </ligand>
</feature>
<reference evidence="14 15" key="1">
    <citation type="submission" date="2010-12" db="EMBL/GenBank/DDBJ databases">
        <authorList>
            <person name="Muzny D."/>
            <person name="Qin X."/>
            <person name="Deng J."/>
            <person name="Jiang H."/>
            <person name="Liu Y."/>
            <person name="Qu J."/>
            <person name="Song X.-Z."/>
            <person name="Zhang L."/>
            <person name="Thornton R."/>
            <person name="Coyle M."/>
            <person name="Francisco L."/>
            <person name="Jackson L."/>
            <person name="Javaid M."/>
            <person name="Korchina V."/>
            <person name="Kovar C."/>
            <person name="Mata R."/>
            <person name="Mathew T."/>
            <person name="Ngo R."/>
            <person name="Nguyen L."/>
            <person name="Nguyen N."/>
            <person name="Okwuonu G."/>
            <person name="Ongeri F."/>
            <person name="Pham C."/>
            <person name="Simmons D."/>
            <person name="Wilczek-Boney K."/>
            <person name="Hale W."/>
            <person name="Jakkamsetti A."/>
            <person name="Pham P."/>
            <person name="Ruth R."/>
            <person name="San Lucas F."/>
            <person name="Warren J."/>
            <person name="Zhang J."/>
            <person name="Zhao Z."/>
            <person name="Zhou C."/>
            <person name="Zhu D."/>
            <person name="Lee S."/>
            <person name="Bess C."/>
            <person name="Blankenburg K."/>
            <person name="Forbes L."/>
            <person name="Fu Q."/>
            <person name="Gubbala S."/>
            <person name="Hirani K."/>
            <person name="Jayaseelan J.C."/>
            <person name="Lara F."/>
            <person name="Munidasa M."/>
            <person name="Palculict T."/>
            <person name="Patil S."/>
            <person name="Pu L.-L."/>
            <person name="Saada N."/>
            <person name="Tang L."/>
            <person name="Weissenberger G."/>
            <person name="Zhu Y."/>
            <person name="Hemphill L."/>
            <person name="Shang Y."/>
            <person name="Youmans B."/>
            <person name="Ayvaz T."/>
            <person name="Ross M."/>
            <person name="Santibanez J."/>
            <person name="Aqrawi P."/>
            <person name="Gross S."/>
            <person name="Joshi V."/>
            <person name="Fowler G."/>
            <person name="Nazareth L."/>
            <person name="Reid J."/>
            <person name="Worley K."/>
            <person name="Petrosino J."/>
            <person name="Highlander S."/>
            <person name="Gibbs R."/>
        </authorList>
    </citation>
    <scope>NUCLEOTIDE SEQUENCE [LARGE SCALE GENOMIC DNA]</scope>
    <source>
        <strain evidence="15">DSM 15952 / CCUG 50447 / LMG 22039 / TP 1.5</strain>
    </source>
</reference>
<dbReference type="InterPro" id="IPR006195">
    <property type="entry name" value="aa-tRNA-synth_II"/>
</dbReference>
<dbReference type="PANTHER" id="PTHR43707">
    <property type="entry name" value="HISTIDYL-TRNA SYNTHETASE"/>
    <property type="match status" value="1"/>
</dbReference>
<evidence type="ECO:0000256" key="8">
    <source>
        <dbReference type="ARBA" id="ARBA00022917"/>
    </source>
</evidence>
<keyword evidence="9 11" id="KW-0030">Aminoacyl-tRNA synthetase</keyword>
<dbReference type="SUPFAM" id="SSF52954">
    <property type="entry name" value="Class II aaRS ABD-related"/>
    <property type="match status" value="1"/>
</dbReference>
<evidence type="ECO:0000256" key="2">
    <source>
        <dbReference type="ARBA" id="ARBA00008226"/>
    </source>
</evidence>
<dbReference type="GO" id="GO:0006427">
    <property type="term" value="P:histidyl-tRNA aminoacylation"/>
    <property type="evidence" value="ECO:0007669"/>
    <property type="project" value="UniProtKB-UniRule"/>
</dbReference>
<dbReference type="PROSITE" id="PS50862">
    <property type="entry name" value="AA_TRNA_LIGASE_II"/>
    <property type="match status" value="1"/>
</dbReference>
<evidence type="ECO:0000256" key="6">
    <source>
        <dbReference type="ARBA" id="ARBA00022741"/>
    </source>
</evidence>
<dbReference type="RefSeq" id="WP_007209082.1">
    <property type="nucleotide sequence ID" value="NZ_GL622241.1"/>
</dbReference>
<comment type="subunit">
    <text evidence="3 11">Homodimer.</text>
</comment>
<dbReference type="EC" id="6.1.1.21" evidence="11"/>
<keyword evidence="4 11" id="KW-0963">Cytoplasm</keyword>
<dbReference type="GO" id="GO:0005524">
    <property type="term" value="F:ATP binding"/>
    <property type="evidence" value="ECO:0007669"/>
    <property type="project" value="UniProtKB-UniRule"/>
</dbReference>
<comment type="similarity">
    <text evidence="2 11">Belongs to the class-II aminoacyl-tRNA synthetase family.</text>
</comment>
<dbReference type="PATRIC" id="fig|888064.11.peg.1405"/>
<feature type="binding site" evidence="12">
    <location>
        <position position="259"/>
    </location>
    <ligand>
        <name>L-histidine</name>
        <dbReference type="ChEBI" id="CHEBI:57595"/>
    </ligand>
</feature>
<evidence type="ECO:0000256" key="5">
    <source>
        <dbReference type="ARBA" id="ARBA00022598"/>
    </source>
</evidence>
<dbReference type="CDD" id="cd00859">
    <property type="entry name" value="HisRS_anticodon"/>
    <property type="match status" value="1"/>
</dbReference>
<name>E6LI81_ENTI1</name>
<keyword evidence="5 11" id="KW-0436">Ligase</keyword>
<dbReference type="InterPro" id="IPR036621">
    <property type="entry name" value="Anticodon-bd_dom_sf"/>
</dbReference>
<dbReference type="GO" id="GO:0005737">
    <property type="term" value="C:cytoplasm"/>
    <property type="evidence" value="ECO:0007669"/>
    <property type="project" value="UniProtKB-SubCell"/>
</dbReference>
<comment type="catalytic activity">
    <reaction evidence="10 11">
        <text>tRNA(His) + L-histidine + ATP = L-histidyl-tRNA(His) + AMP + diphosphate + H(+)</text>
        <dbReference type="Rhea" id="RHEA:17313"/>
        <dbReference type="Rhea" id="RHEA-COMP:9665"/>
        <dbReference type="Rhea" id="RHEA-COMP:9689"/>
        <dbReference type="ChEBI" id="CHEBI:15378"/>
        <dbReference type="ChEBI" id="CHEBI:30616"/>
        <dbReference type="ChEBI" id="CHEBI:33019"/>
        <dbReference type="ChEBI" id="CHEBI:57595"/>
        <dbReference type="ChEBI" id="CHEBI:78442"/>
        <dbReference type="ChEBI" id="CHEBI:78527"/>
        <dbReference type="ChEBI" id="CHEBI:456215"/>
        <dbReference type="EC" id="6.1.1.21"/>
    </reaction>
</comment>
<dbReference type="NCBIfam" id="TIGR00442">
    <property type="entry name" value="hisS"/>
    <property type="match status" value="1"/>
</dbReference>
<dbReference type="SUPFAM" id="SSF55681">
    <property type="entry name" value="Class II aaRS and biotin synthetases"/>
    <property type="match status" value="1"/>
</dbReference>
<gene>
    <name evidence="11 14" type="primary">hisS</name>
    <name evidence="14" type="ORF">HMPREF9088_2071</name>
</gene>
<evidence type="ECO:0000313" key="14">
    <source>
        <dbReference type="EMBL" id="EFU73084.1"/>
    </source>
</evidence>
<evidence type="ECO:0000256" key="4">
    <source>
        <dbReference type="ARBA" id="ARBA00022490"/>
    </source>
</evidence>
<dbReference type="GO" id="GO:0016740">
    <property type="term" value="F:transferase activity"/>
    <property type="evidence" value="ECO:0007669"/>
    <property type="project" value="UniProtKB-ARBA"/>
</dbReference>
<dbReference type="STRING" id="888064.HMPREF9088_2071"/>
<proteinExistence type="inferred from homology"/>
<dbReference type="CDD" id="cd00773">
    <property type="entry name" value="HisRS-like_core"/>
    <property type="match status" value="1"/>
</dbReference>
<feature type="domain" description="Aminoacyl-transfer RNA synthetases class-II family profile" evidence="13">
    <location>
        <begin position="20"/>
        <end position="326"/>
    </location>
</feature>
<dbReference type="Pfam" id="PF13393">
    <property type="entry name" value="tRNA-synt_His"/>
    <property type="match status" value="1"/>
</dbReference>
<protein>
    <recommendedName>
        <fullName evidence="11">Histidine--tRNA ligase</fullName>
        <ecNumber evidence="11">6.1.1.21</ecNumber>
    </recommendedName>
    <alternativeName>
        <fullName evidence="11">Histidyl-tRNA synthetase</fullName>
        <shortName evidence="11">HisRS</shortName>
    </alternativeName>
</protein>
<organism evidence="14 15">
    <name type="scientific">Enterococcus italicus (strain DSM 15952 / CCUG 50447 / LMG 22039 / TP 1.5)</name>
    <dbReference type="NCBI Taxonomy" id="888064"/>
    <lineage>
        <taxon>Bacteria</taxon>
        <taxon>Bacillati</taxon>
        <taxon>Bacillota</taxon>
        <taxon>Bacilli</taxon>
        <taxon>Lactobacillales</taxon>
        <taxon>Enterococcaceae</taxon>
        <taxon>Enterococcus</taxon>
    </lineage>
</organism>
<dbReference type="FunFam" id="3.30.930.10:FF:000005">
    <property type="entry name" value="Histidine--tRNA ligase"/>
    <property type="match status" value="1"/>
</dbReference>
<keyword evidence="6 11" id="KW-0547">Nucleotide-binding</keyword>